<evidence type="ECO:0000256" key="1">
    <source>
        <dbReference type="SAM" id="Phobius"/>
    </source>
</evidence>
<protein>
    <submittedName>
        <fullName evidence="2">Uncharacterized protein</fullName>
    </submittedName>
</protein>
<reference evidence="2" key="1">
    <citation type="journal article" date="2020" name="Nature">
        <title>Giant virus diversity and host interactions through global metagenomics.</title>
        <authorList>
            <person name="Schulz F."/>
            <person name="Roux S."/>
            <person name="Paez-Espino D."/>
            <person name="Jungbluth S."/>
            <person name="Walsh D.A."/>
            <person name="Denef V.J."/>
            <person name="McMahon K.D."/>
            <person name="Konstantinidis K.T."/>
            <person name="Eloe-Fadrosh E.A."/>
            <person name="Kyrpides N.C."/>
            <person name="Woyke T."/>
        </authorList>
    </citation>
    <scope>NUCLEOTIDE SEQUENCE</scope>
    <source>
        <strain evidence="2">GVMAG-M-3300009422-16</strain>
    </source>
</reference>
<proteinExistence type="predicted"/>
<sequence length="65" mass="7915">MKTILYRINRMLIAQYLFILGSMLILKFRNDNDLDTYDPHAILFLYYLGIMFYNYNPKTINLLHH</sequence>
<keyword evidence="1" id="KW-0472">Membrane</keyword>
<evidence type="ECO:0000313" key="2">
    <source>
        <dbReference type="EMBL" id="QHS86660.1"/>
    </source>
</evidence>
<feature type="transmembrane region" description="Helical" evidence="1">
    <location>
        <begin position="40"/>
        <end position="56"/>
    </location>
</feature>
<name>A0A6C0B3Q1_9ZZZZ</name>
<keyword evidence="1" id="KW-0812">Transmembrane</keyword>
<dbReference type="EMBL" id="MN739059">
    <property type="protein sequence ID" value="QHS86660.1"/>
    <property type="molecule type" value="Genomic_DNA"/>
</dbReference>
<feature type="transmembrane region" description="Helical" evidence="1">
    <location>
        <begin position="12"/>
        <end position="28"/>
    </location>
</feature>
<organism evidence="2">
    <name type="scientific">viral metagenome</name>
    <dbReference type="NCBI Taxonomy" id="1070528"/>
    <lineage>
        <taxon>unclassified sequences</taxon>
        <taxon>metagenomes</taxon>
        <taxon>organismal metagenomes</taxon>
    </lineage>
</organism>
<keyword evidence="1" id="KW-1133">Transmembrane helix</keyword>
<dbReference type="AlphaFoldDB" id="A0A6C0B3Q1"/>
<accession>A0A6C0B3Q1</accession>